<evidence type="ECO:0000313" key="2">
    <source>
        <dbReference type="EMBL" id="PXW95194.1"/>
    </source>
</evidence>
<evidence type="ECO:0000313" key="3">
    <source>
        <dbReference type="Proteomes" id="UP000247811"/>
    </source>
</evidence>
<gene>
    <name evidence="2" type="ORF">C7444_11039</name>
</gene>
<dbReference type="AlphaFoldDB" id="A0A318GYP9"/>
<dbReference type="OrthoDB" id="8526975at2"/>
<accession>A0A318GYP9</accession>
<dbReference type="Proteomes" id="UP000247811">
    <property type="component" value="Unassembled WGS sequence"/>
</dbReference>
<dbReference type="InterPro" id="IPR007791">
    <property type="entry name" value="DjlA_N"/>
</dbReference>
<keyword evidence="3" id="KW-1185">Reference proteome</keyword>
<comment type="caution">
    <text evidence="2">The sequence shown here is derived from an EMBL/GenBank/DDBJ whole genome shotgun (WGS) entry which is preliminary data.</text>
</comment>
<name>A0A318GYP9_9BURK</name>
<dbReference type="RefSeq" id="WP_110401061.1">
    <property type="nucleotide sequence ID" value="NZ_QJJS01000010.1"/>
</dbReference>
<reference evidence="2 3" key="1">
    <citation type="submission" date="2018-05" db="EMBL/GenBank/DDBJ databases">
        <title>Genomic Encyclopedia of Type Strains, Phase IV (KMG-IV): sequencing the most valuable type-strain genomes for metagenomic binning, comparative biology and taxonomic classification.</title>
        <authorList>
            <person name="Goeker M."/>
        </authorList>
    </citation>
    <scope>NUCLEOTIDE SEQUENCE [LARGE SCALE GENOMIC DNA]</scope>
    <source>
        <strain evidence="2 3">DSM 566</strain>
    </source>
</reference>
<protein>
    <submittedName>
        <fullName evidence="2">Tellurite resistance protein TerB</fullName>
    </submittedName>
</protein>
<dbReference type="SUPFAM" id="SSF158682">
    <property type="entry name" value="TerB-like"/>
    <property type="match status" value="1"/>
</dbReference>
<organism evidence="2 3">
    <name type="scientific">Sphaerotilus hippei</name>
    <dbReference type="NCBI Taxonomy" id="744406"/>
    <lineage>
        <taxon>Bacteria</taxon>
        <taxon>Pseudomonadati</taxon>
        <taxon>Pseudomonadota</taxon>
        <taxon>Betaproteobacteria</taxon>
        <taxon>Burkholderiales</taxon>
        <taxon>Sphaerotilaceae</taxon>
        <taxon>Sphaerotilus</taxon>
    </lineage>
</organism>
<evidence type="ECO:0000259" key="1">
    <source>
        <dbReference type="Pfam" id="PF05099"/>
    </source>
</evidence>
<proteinExistence type="predicted"/>
<dbReference type="Gene3D" id="1.10.3680.10">
    <property type="entry name" value="TerB-like"/>
    <property type="match status" value="1"/>
</dbReference>
<feature type="domain" description="Co-chaperone DjlA N-terminal" evidence="1">
    <location>
        <begin position="11"/>
        <end position="129"/>
    </location>
</feature>
<sequence>MRSYPRNSPEAAARLVTLALLADGDLSRIELQAVETLQVHQRLGLDREALREVLHDFCDDLLSTHRPWGESCRIDPQTLAGLLAEVDEPALRRLVLQLCVAIVEADRHVAEGESMVLVAAVEQWGLQHEMLDPTPVA</sequence>
<dbReference type="Pfam" id="PF05099">
    <property type="entry name" value="TerB"/>
    <property type="match status" value="1"/>
</dbReference>
<dbReference type="InterPro" id="IPR029024">
    <property type="entry name" value="TerB-like"/>
</dbReference>
<dbReference type="EMBL" id="QJJS01000010">
    <property type="protein sequence ID" value="PXW95194.1"/>
    <property type="molecule type" value="Genomic_DNA"/>
</dbReference>